<evidence type="ECO:0000313" key="1">
    <source>
        <dbReference type="EMBL" id="MBW3099221.1"/>
    </source>
</evidence>
<organism evidence="1 2">
    <name type="scientific">Pseudohoeflea coraliihabitans</name>
    <dbReference type="NCBI Taxonomy" id="2860393"/>
    <lineage>
        <taxon>Bacteria</taxon>
        <taxon>Pseudomonadati</taxon>
        <taxon>Pseudomonadota</taxon>
        <taxon>Alphaproteobacteria</taxon>
        <taxon>Hyphomicrobiales</taxon>
        <taxon>Rhizobiaceae</taxon>
        <taxon>Pseudohoeflea</taxon>
    </lineage>
</organism>
<name>A0ABS6WTD4_9HYPH</name>
<accession>A0ABS6WTD4</accession>
<comment type="caution">
    <text evidence="1">The sequence shown here is derived from an EMBL/GenBank/DDBJ whole genome shotgun (WGS) entry which is preliminary data.</text>
</comment>
<dbReference type="EMBL" id="JAHWQX010000008">
    <property type="protein sequence ID" value="MBW3099221.1"/>
    <property type="molecule type" value="Genomic_DNA"/>
</dbReference>
<sequence>MIDDRIVSFGLWCPSRTVFIDTMAAKTNPVTNTALATVDENGVLIPSRYVRAVELGEVVSVPASYDEETDTITPATMIEGHHVNMHAVGPLAGLMTANKPETGDIFERTNILSLLGEMNWQASAVGEPAGYVGSSGIKIFDLATITTPANVLAN</sequence>
<proteinExistence type="predicted"/>
<evidence type="ECO:0000313" key="2">
    <source>
        <dbReference type="Proteomes" id="UP001430804"/>
    </source>
</evidence>
<reference evidence="1" key="1">
    <citation type="submission" date="2021-07" db="EMBL/GenBank/DDBJ databases">
        <title>Pseudohoeflea marina sp. nov. a polyhydroxyalcanoate-producing bacterium.</title>
        <authorList>
            <person name="Zheng W."/>
            <person name="Yu S."/>
            <person name="Huang Y."/>
        </authorList>
    </citation>
    <scope>NUCLEOTIDE SEQUENCE</scope>
    <source>
        <strain evidence="1">DP4N28-3</strain>
    </source>
</reference>
<gene>
    <name evidence="1" type="ORF">KY465_18220</name>
</gene>
<dbReference type="RefSeq" id="WP_219203551.1">
    <property type="nucleotide sequence ID" value="NZ_JAHWQX010000008.1"/>
</dbReference>
<keyword evidence="2" id="KW-1185">Reference proteome</keyword>
<protein>
    <submittedName>
        <fullName evidence="1">Uncharacterized protein</fullName>
    </submittedName>
</protein>
<dbReference type="Proteomes" id="UP001430804">
    <property type="component" value="Unassembled WGS sequence"/>
</dbReference>